<evidence type="ECO:0000313" key="1">
    <source>
        <dbReference type="Ensembl" id="ENSPCLP00000021588.1"/>
    </source>
</evidence>
<accession>A0A669QTG1</accession>
<evidence type="ECO:0000313" key="2">
    <source>
        <dbReference type="Proteomes" id="UP000472261"/>
    </source>
</evidence>
<proteinExistence type="predicted"/>
<keyword evidence="2" id="KW-1185">Reference proteome</keyword>
<reference evidence="1" key="2">
    <citation type="submission" date="2025-09" db="UniProtKB">
        <authorList>
            <consortium name="Ensembl"/>
        </authorList>
    </citation>
    <scope>IDENTIFICATION</scope>
</reference>
<protein>
    <submittedName>
        <fullName evidence="1">Uncharacterized protein</fullName>
    </submittedName>
</protein>
<reference evidence="1" key="1">
    <citation type="submission" date="2025-08" db="UniProtKB">
        <authorList>
            <consortium name="Ensembl"/>
        </authorList>
    </citation>
    <scope>IDENTIFICATION</scope>
</reference>
<dbReference type="Ensembl" id="ENSPCLT00000029886.1">
    <property type="protein sequence ID" value="ENSPCLP00000021588.1"/>
    <property type="gene ID" value="ENSPCLG00000018965.1"/>
</dbReference>
<dbReference type="Proteomes" id="UP000472261">
    <property type="component" value="Unplaced"/>
</dbReference>
<dbReference type="AlphaFoldDB" id="A0A669QTG1"/>
<name>A0A669QTG1_PHACC</name>
<sequence length="97" mass="11251">MLLHVPWLYWHAGMFRVGFVRGFHDLFPLSLLGFLKPLKRLFILIEGIIFLEAASAELCWGSKQIHFLRGTPKAKITDHIPAAEVLFTPRNIMSWIY</sequence>
<organism evidence="1 2">
    <name type="scientific">Phasianus colchicus</name>
    <name type="common">Common pheasant</name>
    <dbReference type="NCBI Taxonomy" id="9054"/>
    <lineage>
        <taxon>Eukaryota</taxon>
        <taxon>Metazoa</taxon>
        <taxon>Chordata</taxon>
        <taxon>Craniata</taxon>
        <taxon>Vertebrata</taxon>
        <taxon>Euteleostomi</taxon>
        <taxon>Archelosauria</taxon>
        <taxon>Archosauria</taxon>
        <taxon>Dinosauria</taxon>
        <taxon>Saurischia</taxon>
        <taxon>Theropoda</taxon>
        <taxon>Coelurosauria</taxon>
        <taxon>Aves</taxon>
        <taxon>Neognathae</taxon>
        <taxon>Galloanserae</taxon>
        <taxon>Galliformes</taxon>
        <taxon>Phasianidae</taxon>
        <taxon>Phasianinae</taxon>
        <taxon>Phasianus</taxon>
    </lineage>
</organism>